<reference evidence="1 2" key="1">
    <citation type="submission" date="2017-10" db="EMBL/GenBank/DDBJ databases">
        <title>Genomics of the genus Arcobacter.</title>
        <authorList>
            <person name="Perez-Cataluna A."/>
            <person name="Figueras M.J."/>
        </authorList>
    </citation>
    <scope>NUCLEOTIDE SEQUENCE [LARGE SCALE GENOMIC DNA]</scope>
    <source>
        <strain evidence="1 2">DSM 24636</strain>
    </source>
</reference>
<gene>
    <name evidence="1" type="ORF">CRV06_05835</name>
</gene>
<dbReference type="OrthoDB" id="5348070at2"/>
<name>A0A4V1LQ74_9BACT</name>
<protein>
    <submittedName>
        <fullName evidence="1">Uncharacterized protein</fullName>
    </submittedName>
</protein>
<sequence length="81" mass="8560">MTVNNNLNLAGMLAVQMEVNQMAQNIAQVANNVGDPEFQGASTDIINSLVQQTPQVISYSANAQGISTQQAALDTLLNIKA</sequence>
<evidence type="ECO:0000313" key="1">
    <source>
        <dbReference type="EMBL" id="RXJ63708.1"/>
    </source>
</evidence>
<keyword evidence="2" id="KW-1185">Reference proteome</keyword>
<dbReference type="RefSeq" id="WP_129081738.1">
    <property type="nucleotide sequence ID" value="NZ_CP041070.1"/>
</dbReference>
<dbReference type="Proteomes" id="UP000290191">
    <property type="component" value="Unassembled WGS sequence"/>
</dbReference>
<dbReference type="AlphaFoldDB" id="A0A4V1LQ74"/>
<comment type="caution">
    <text evidence="1">The sequence shown here is derived from an EMBL/GenBank/DDBJ whole genome shotgun (WGS) entry which is preliminary data.</text>
</comment>
<accession>A0A4V1LQ74</accession>
<organism evidence="1 2">
    <name type="scientific">Halarcobacter anaerophilus</name>
    <dbReference type="NCBI Taxonomy" id="877500"/>
    <lineage>
        <taxon>Bacteria</taxon>
        <taxon>Pseudomonadati</taxon>
        <taxon>Campylobacterota</taxon>
        <taxon>Epsilonproteobacteria</taxon>
        <taxon>Campylobacterales</taxon>
        <taxon>Arcobacteraceae</taxon>
        <taxon>Halarcobacter</taxon>
    </lineage>
</organism>
<dbReference type="STRING" id="877500.GCA_000935065_00052"/>
<proteinExistence type="predicted"/>
<evidence type="ECO:0000313" key="2">
    <source>
        <dbReference type="Proteomes" id="UP000290191"/>
    </source>
</evidence>
<dbReference type="EMBL" id="PDKO01000003">
    <property type="protein sequence ID" value="RXJ63708.1"/>
    <property type="molecule type" value="Genomic_DNA"/>
</dbReference>